<organism evidence="8 9">
    <name type="scientific">Sphingomonas crocodyli</name>
    <dbReference type="NCBI Taxonomy" id="1979270"/>
    <lineage>
        <taxon>Bacteria</taxon>
        <taxon>Pseudomonadati</taxon>
        <taxon>Pseudomonadota</taxon>
        <taxon>Alphaproteobacteria</taxon>
        <taxon>Sphingomonadales</taxon>
        <taxon>Sphingomonadaceae</taxon>
        <taxon>Sphingomonas</taxon>
    </lineage>
</organism>
<dbReference type="Pfam" id="PF01546">
    <property type="entry name" value="Peptidase_M20"/>
    <property type="match status" value="1"/>
</dbReference>
<feature type="signal peptide" evidence="6">
    <location>
        <begin position="1"/>
        <end position="18"/>
    </location>
</feature>
<dbReference type="NCBIfam" id="NF006596">
    <property type="entry name" value="PRK09133.1"/>
    <property type="match status" value="1"/>
</dbReference>
<comment type="similarity">
    <text evidence="1">Belongs to the peptidase M20A family.</text>
</comment>
<gene>
    <name evidence="8" type="ORF">EOD43_16865</name>
</gene>
<feature type="chain" id="PRO_5019367332" evidence="6">
    <location>
        <begin position="19"/>
        <end position="468"/>
    </location>
</feature>
<dbReference type="GO" id="GO:0046872">
    <property type="term" value="F:metal ion binding"/>
    <property type="evidence" value="ECO:0007669"/>
    <property type="project" value="UniProtKB-KW"/>
</dbReference>
<evidence type="ECO:0000259" key="7">
    <source>
        <dbReference type="Pfam" id="PF07687"/>
    </source>
</evidence>
<name>A0A437M0W6_9SPHN</name>
<dbReference type="SUPFAM" id="SSF55031">
    <property type="entry name" value="Bacterial exopeptidase dimerisation domain"/>
    <property type="match status" value="1"/>
</dbReference>
<dbReference type="Gene3D" id="3.40.630.10">
    <property type="entry name" value="Zn peptidases"/>
    <property type="match status" value="1"/>
</dbReference>
<reference evidence="8 9" key="1">
    <citation type="submission" date="2019-01" db="EMBL/GenBank/DDBJ databases">
        <authorList>
            <person name="Chen W.-M."/>
        </authorList>
    </citation>
    <scope>NUCLEOTIDE SEQUENCE [LARGE SCALE GENOMIC DNA]</scope>
    <source>
        <strain evidence="8 9">CCP-7</strain>
    </source>
</reference>
<dbReference type="GO" id="GO:0051603">
    <property type="term" value="P:proteolysis involved in protein catabolic process"/>
    <property type="evidence" value="ECO:0007669"/>
    <property type="project" value="TreeGrafter"/>
</dbReference>
<dbReference type="Pfam" id="PF07687">
    <property type="entry name" value="M20_dimer"/>
    <property type="match status" value="1"/>
</dbReference>
<accession>A0A437M0W6</accession>
<keyword evidence="5" id="KW-0862">Zinc</keyword>
<keyword evidence="9" id="KW-1185">Reference proteome</keyword>
<comment type="caution">
    <text evidence="8">The sequence shown here is derived from an EMBL/GenBank/DDBJ whole genome shotgun (WGS) entry which is preliminary data.</text>
</comment>
<dbReference type="PANTHER" id="PTHR45962:SF1">
    <property type="entry name" value="N-FATTY-ACYL-AMINO ACID SYNTHASE_HYDROLASE PM20D1"/>
    <property type="match status" value="1"/>
</dbReference>
<keyword evidence="3" id="KW-0479">Metal-binding</keyword>
<evidence type="ECO:0000313" key="9">
    <source>
        <dbReference type="Proteomes" id="UP000282971"/>
    </source>
</evidence>
<evidence type="ECO:0000256" key="6">
    <source>
        <dbReference type="SAM" id="SignalP"/>
    </source>
</evidence>
<dbReference type="InterPro" id="IPR036264">
    <property type="entry name" value="Bact_exopeptidase_dim_dom"/>
</dbReference>
<dbReference type="GO" id="GO:0004180">
    <property type="term" value="F:carboxypeptidase activity"/>
    <property type="evidence" value="ECO:0007669"/>
    <property type="project" value="TreeGrafter"/>
</dbReference>
<feature type="domain" description="Peptidase M20 dimerisation" evidence="7">
    <location>
        <begin position="216"/>
        <end position="363"/>
    </location>
</feature>
<dbReference type="SUPFAM" id="SSF53187">
    <property type="entry name" value="Zn-dependent exopeptidases"/>
    <property type="match status" value="1"/>
</dbReference>
<dbReference type="Gene3D" id="1.10.150.900">
    <property type="match status" value="1"/>
</dbReference>
<dbReference type="OrthoDB" id="9809784at2"/>
<keyword evidence="4 8" id="KW-0378">Hydrolase</keyword>
<proteinExistence type="inferred from homology"/>
<dbReference type="InterPro" id="IPR002933">
    <property type="entry name" value="Peptidase_M20"/>
</dbReference>
<sequence>MLAAAVALATSLPSLAVAAPPTPTPGQAAFRDLYRELVETDTSVATGSCTALAEKIAARFKAAGFADSQLTPFTVKEFPLDGGLVVTVPGSAKGAKPMLLLGHIDVVNARREDWQRDPYKFIEEGGYFYGRGSSDMKVLDAIWIDTLIRFKAEGFVPKRTIKLALTCGEESGARMNGAQWLAENKPDLIAAEYALNEGGGGDTDGKGKLISQTMQIGEKSNRSFELMTTNPGGHSSIPVDDNAIYQLADAVEKVRTFRFPVRFNDTTRAYFRKAGAQRGDDLGRAMIRLADNPADKDAETLVSSDRSFNSMLRTTCVATMLEAGHAVNALPQRAKAVINCRIIPGEDQDTTRAALAQAIGDPKVAVTLVGRLRPIAVVPPLDLKIMAPAEKLVAQYFPGVPLIPTMSTGATDATYLAPVGIPTYGVPGPWGDPDGNGTHGLNERHSVQSAYVARDFLHDLVKAYASQM</sequence>
<keyword evidence="2" id="KW-0645">Protease</keyword>
<dbReference type="RefSeq" id="WP_127745362.1">
    <property type="nucleotide sequence ID" value="NZ_SACN01000002.1"/>
</dbReference>
<protein>
    <submittedName>
        <fullName evidence="8">M20/M25/M40 family metallo-hydrolase</fullName>
    </submittedName>
</protein>
<dbReference type="InterPro" id="IPR011650">
    <property type="entry name" value="Peptidase_M20_dimer"/>
</dbReference>
<evidence type="ECO:0000256" key="1">
    <source>
        <dbReference type="ARBA" id="ARBA00006247"/>
    </source>
</evidence>
<keyword evidence="6" id="KW-0732">Signal</keyword>
<evidence type="ECO:0000256" key="3">
    <source>
        <dbReference type="ARBA" id="ARBA00022723"/>
    </source>
</evidence>
<dbReference type="EMBL" id="SACN01000002">
    <property type="protein sequence ID" value="RVT91350.1"/>
    <property type="molecule type" value="Genomic_DNA"/>
</dbReference>
<dbReference type="AlphaFoldDB" id="A0A437M0W6"/>
<dbReference type="InterPro" id="IPR047177">
    <property type="entry name" value="Pept_M20A"/>
</dbReference>
<evidence type="ECO:0000256" key="5">
    <source>
        <dbReference type="ARBA" id="ARBA00022833"/>
    </source>
</evidence>
<evidence type="ECO:0000256" key="4">
    <source>
        <dbReference type="ARBA" id="ARBA00022801"/>
    </source>
</evidence>
<evidence type="ECO:0000256" key="2">
    <source>
        <dbReference type="ARBA" id="ARBA00022670"/>
    </source>
</evidence>
<dbReference type="PANTHER" id="PTHR45962">
    <property type="entry name" value="N-FATTY-ACYL-AMINO ACID SYNTHASE/HYDROLASE PM20D1"/>
    <property type="match status" value="1"/>
</dbReference>
<evidence type="ECO:0000313" key="8">
    <source>
        <dbReference type="EMBL" id="RVT91350.1"/>
    </source>
</evidence>
<dbReference type="Gene3D" id="3.30.70.360">
    <property type="match status" value="1"/>
</dbReference>
<dbReference type="Proteomes" id="UP000282971">
    <property type="component" value="Unassembled WGS sequence"/>
</dbReference>